<dbReference type="EMBL" id="CAAALY010019899">
    <property type="protein sequence ID" value="VEL14069.1"/>
    <property type="molecule type" value="Genomic_DNA"/>
</dbReference>
<evidence type="ECO:0000313" key="1">
    <source>
        <dbReference type="EMBL" id="VEL14069.1"/>
    </source>
</evidence>
<dbReference type="OrthoDB" id="419694at2759"/>
<reference evidence="1" key="1">
    <citation type="submission" date="2018-11" db="EMBL/GenBank/DDBJ databases">
        <authorList>
            <consortium name="Pathogen Informatics"/>
        </authorList>
    </citation>
    <scope>NUCLEOTIDE SEQUENCE</scope>
</reference>
<keyword evidence="2" id="KW-1185">Reference proteome</keyword>
<evidence type="ECO:0000313" key="2">
    <source>
        <dbReference type="Proteomes" id="UP000784294"/>
    </source>
</evidence>
<protein>
    <submittedName>
        <fullName evidence="1">Uncharacterized protein</fullName>
    </submittedName>
</protein>
<dbReference type="Proteomes" id="UP000784294">
    <property type="component" value="Unassembled WGS sequence"/>
</dbReference>
<organism evidence="1 2">
    <name type="scientific">Protopolystoma xenopodis</name>
    <dbReference type="NCBI Taxonomy" id="117903"/>
    <lineage>
        <taxon>Eukaryota</taxon>
        <taxon>Metazoa</taxon>
        <taxon>Spiralia</taxon>
        <taxon>Lophotrochozoa</taxon>
        <taxon>Platyhelminthes</taxon>
        <taxon>Monogenea</taxon>
        <taxon>Polyopisthocotylea</taxon>
        <taxon>Polystomatidea</taxon>
        <taxon>Polystomatidae</taxon>
        <taxon>Protopolystoma</taxon>
    </lineage>
</organism>
<sequence length="72" mass="8159">MSKFILNFPSSGGFLLIDELITLPEFSQHNFNLNEVIESVLADDLLRFSVRGSKVRLKPPELNVSGVRDERL</sequence>
<accession>A0A448WKP5</accession>
<name>A0A448WKP5_9PLAT</name>
<comment type="caution">
    <text evidence="1">The sequence shown here is derived from an EMBL/GenBank/DDBJ whole genome shotgun (WGS) entry which is preliminary data.</text>
</comment>
<gene>
    <name evidence="1" type="ORF">PXEA_LOCUS7509</name>
</gene>
<dbReference type="AlphaFoldDB" id="A0A448WKP5"/>
<proteinExistence type="predicted"/>